<sequence>MKTIPRTLLLFAALALPVSAGERLYRYTNAEGNVVIDDKVPSEFVSKGYEVLSSKGKVLEVIPPRRTDEEAREVAEAEAAAREAKEYDRNLLLRYSSVEDIEAARDRALDELKIRIRILESNRITLNQSLASYQSEAADAERRGVEADDKLLEEIDNLQEELAGNEQRIGQRRVELDAVAASYERDIARFEEILDLVKLRQQRERGEL</sequence>
<dbReference type="Proteomes" id="UP000321933">
    <property type="component" value="Unassembled WGS sequence"/>
</dbReference>
<dbReference type="EMBL" id="VRYZ01000003">
    <property type="protein sequence ID" value="TXS92421.1"/>
    <property type="molecule type" value="Genomic_DNA"/>
</dbReference>
<reference evidence="3 4" key="1">
    <citation type="submission" date="2019-08" db="EMBL/GenBank/DDBJ databases">
        <title>Parahaliea maris sp. nov., isolated from the surface seawater.</title>
        <authorList>
            <person name="Liu Y."/>
        </authorList>
    </citation>
    <scope>NUCLEOTIDE SEQUENCE [LARGE SCALE GENOMIC DNA]</scope>
    <source>
        <strain evidence="3 4">S2-26</strain>
    </source>
</reference>
<accession>A0A5C8ZYU8</accession>
<feature type="coiled-coil region" evidence="1">
    <location>
        <begin position="109"/>
        <end position="168"/>
    </location>
</feature>
<dbReference type="AlphaFoldDB" id="A0A5C8ZYU8"/>
<comment type="caution">
    <text evidence="3">The sequence shown here is derived from an EMBL/GenBank/DDBJ whole genome shotgun (WGS) entry which is preliminary data.</text>
</comment>
<name>A0A5C8ZYU8_9GAMM</name>
<dbReference type="OrthoDB" id="6080407at2"/>
<evidence type="ECO:0000313" key="3">
    <source>
        <dbReference type="EMBL" id="TXS92421.1"/>
    </source>
</evidence>
<dbReference type="RefSeq" id="WP_148063794.1">
    <property type="nucleotide sequence ID" value="NZ_VRYZ01000003.1"/>
</dbReference>
<evidence type="ECO:0008006" key="5">
    <source>
        <dbReference type="Google" id="ProtNLM"/>
    </source>
</evidence>
<keyword evidence="1" id="KW-0175">Coiled coil</keyword>
<feature type="chain" id="PRO_5022690965" description="DUF4124 domain-containing protein" evidence="2">
    <location>
        <begin position="21"/>
        <end position="208"/>
    </location>
</feature>
<evidence type="ECO:0000256" key="2">
    <source>
        <dbReference type="SAM" id="SignalP"/>
    </source>
</evidence>
<gene>
    <name evidence="3" type="ORF">FVW59_08345</name>
</gene>
<protein>
    <recommendedName>
        <fullName evidence="5">DUF4124 domain-containing protein</fullName>
    </recommendedName>
</protein>
<proteinExistence type="predicted"/>
<organism evidence="3 4">
    <name type="scientific">Parahaliea aestuarii</name>
    <dbReference type="NCBI Taxonomy" id="1852021"/>
    <lineage>
        <taxon>Bacteria</taxon>
        <taxon>Pseudomonadati</taxon>
        <taxon>Pseudomonadota</taxon>
        <taxon>Gammaproteobacteria</taxon>
        <taxon>Cellvibrionales</taxon>
        <taxon>Halieaceae</taxon>
        <taxon>Parahaliea</taxon>
    </lineage>
</organism>
<evidence type="ECO:0000256" key="1">
    <source>
        <dbReference type="SAM" id="Coils"/>
    </source>
</evidence>
<evidence type="ECO:0000313" key="4">
    <source>
        <dbReference type="Proteomes" id="UP000321933"/>
    </source>
</evidence>
<keyword evidence="2" id="KW-0732">Signal</keyword>
<feature type="signal peptide" evidence="2">
    <location>
        <begin position="1"/>
        <end position="20"/>
    </location>
</feature>
<keyword evidence="4" id="KW-1185">Reference proteome</keyword>